<organism evidence="1 2">
    <name type="scientific">Epicoccum nigrum</name>
    <name type="common">Soil fungus</name>
    <name type="synonym">Epicoccum purpurascens</name>
    <dbReference type="NCBI Taxonomy" id="105696"/>
    <lineage>
        <taxon>Eukaryota</taxon>
        <taxon>Fungi</taxon>
        <taxon>Dikarya</taxon>
        <taxon>Ascomycota</taxon>
        <taxon>Pezizomycotina</taxon>
        <taxon>Dothideomycetes</taxon>
        <taxon>Pleosporomycetidae</taxon>
        <taxon>Pleosporales</taxon>
        <taxon>Pleosporineae</taxon>
        <taxon>Didymellaceae</taxon>
        <taxon>Epicoccum</taxon>
    </lineage>
</organism>
<dbReference type="InterPro" id="IPR001128">
    <property type="entry name" value="Cyt_P450"/>
</dbReference>
<dbReference type="Pfam" id="PF00067">
    <property type="entry name" value="p450"/>
    <property type="match status" value="1"/>
</dbReference>
<dbReference type="GO" id="GO:0005506">
    <property type="term" value="F:iron ion binding"/>
    <property type="evidence" value="ECO:0007669"/>
    <property type="project" value="InterPro"/>
</dbReference>
<dbReference type="GO" id="GO:0016705">
    <property type="term" value="F:oxidoreductase activity, acting on paired donors, with incorporation or reduction of molecular oxygen"/>
    <property type="evidence" value="ECO:0007669"/>
    <property type="project" value="InterPro"/>
</dbReference>
<dbReference type="AlphaFoldDB" id="A0A1Y2MG15"/>
<name>A0A1Y2MG15_EPING</name>
<dbReference type="STRING" id="105696.A0A1Y2MG15"/>
<accession>A0A1Y2MG15</accession>
<dbReference type="InParanoid" id="A0A1Y2MG15"/>
<reference evidence="1 2" key="1">
    <citation type="journal article" date="2017" name="Genome Announc.">
        <title>Genome sequence of the saprophytic ascomycete Epicoccum nigrum ICMP 19927 strain isolated from New Zealand.</title>
        <authorList>
            <person name="Fokin M."/>
            <person name="Fleetwood D."/>
            <person name="Weir B.S."/>
            <person name="Villas-Boas S.G."/>
        </authorList>
    </citation>
    <scope>NUCLEOTIDE SEQUENCE [LARGE SCALE GENOMIC DNA]</scope>
    <source>
        <strain evidence="1 2">ICMP 19927</strain>
    </source>
</reference>
<dbReference type="Proteomes" id="UP000193240">
    <property type="component" value="Unassembled WGS sequence"/>
</dbReference>
<sequence>MLKNEGAIDVVANSFMKKLGEFSDCSMAFDFGQWLEMFSFDGVGSVFFGEPFGFIKDSVDYGGYINAVHTAMPLNSVVAMAPSWMRSTLLYCGIAIPKVFKAIMAADGIRKTAVRETGIAQARVKHLTSKRIDILSQMLSIKDAKPDKLTINDVHVEM</sequence>
<protein>
    <submittedName>
        <fullName evidence="1">Uncharacterized protein</fullName>
    </submittedName>
</protein>
<dbReference type="GO" id="GO:0020037">
    <property type="term" value="F:heme binding"/>
    <property type="evidence" value="ECO:0007669"/>
    <property type="project" value="InterPro"/>
</dbReference>
<gene>
    <name evidence="1" type="ORF">B5807_00846</name>
</gene>
<dbReference type="EMBL" id="KZ107838">
    <property type="protein sequence ID" value="OSS54188.1"/>
    <property type="molecule type" value="Genomic_DNA"/>
</dbReference>
<evidence type="ECO:0000313" key="1">
    <source>
        <dbReference type="EMBL" id="OSS54188.1"/>
    </source>
</evidence>
<dbReference type="InterPro" id="IPR036396">
    <property type="entry name" value="Cyt_P450_sf"/>
</dbReference>
<dbReference type="Gene3D" id="1.10.630.10">
    <property type="entry name" value="Cytochrome P450"/>
    <property type="match status" value="1"/>
</dbReference>
<proteinExistence type="predicted"/>
<keyword evidence="2" id="KW-1185">Reference proteome</keyword>
<evidence type="ECO:0000313" key="2">
    <source>
        <dbReference type="Proteomes" id="UP000193240"/>
    </source>
</evidence>
<dbReference type="SUPFAM" id="SSF48264">
    <property type="entry name" value="Cytochrome P450"/>
    <property type="match status" value="1"/>
</dbReference>
<dbReference type="GO" id="GO:0004497">
    <property type="term" value="F:monooxygenase activity"/>
    <property type="evidence" value="ECO:0007669"/>
    <property type="project" value="InterPro"/>
</dbReference>